<evidence type="ECO:0000256" key="1">
    <source>
        <dbReference type="ARBA" id="ARBA00006545"/>
    </source>
</evidence>
<dbReference type="GO" id="GO:0045053">
    <property type="term" value="P:protein retention in Golgi apparatus"/>
    <property type="evidence" value="ECO:0007669"/>
    <property type="project" value="TreeGrafter"/>
</dbReference>
<feature type="region of interest" description="Disordered" evidence="2">
    <location>
        <begin position="1"/>
        <end position="27"/>
    </location>
</feature>
<proteinExistence type="inferred from homology"/>
<evidence type="ECO:0008006" key="5">
    <source>
        <dbReference type="Google" id="ProtNLM"/>
    </source>
</evidence>
<evidence type="ECO:0000313" key="3">
    <source>
        <dbReference type="EMBL" id="PMD46984.1"/>
    </source>
</evidence>
<name>A0A2J6S896_HYAVF</name>
<dbReference type="EMBL" id="KZ613938">
    <property type="protein sequence ID" value="PMD46984.1"/>
    <property type="molecule type" value="Genomic_DNA"/>
</dbReference>
<dbReference type="InterPro" id="IPR026847">
    <property type="entry name" value="VPS13"/>
</dbReference>
<evidence type="ECO:0000313" key="4">
    <source>
        <dbReference type="Proteomes" id="UP000235786"/>
    </source>
</evidence>
<evidence type="ECO:0000256" key="2">
    <source>
        <dbReference type="SAM" id="MobiDB-lite"/>
    </source>
</evidence>
<dbReference type="Proteomes" id="UP000235786">
    <property type="component" value="Unassembled WGS sequence"/>
</dbReference>
<dbReference type="OrthoDB" id="428159at2759"/>
<dbReference type="PANTHER" id="PTHR16166:SF93">
    <property type="entry name" value="INTERMEMBRANE LIPID TRANSFER PROTEIN VPS13"/>
    <property type="match status" value="1"/>
</dbReference>
<dbReference type="PANTHER" id="PTHR16166">
    <property type="entry name" value="VACUOLAR PROTEIN SORTING-ASSOCIATED PROTEIN VPS13"/>
    <property type="match status" value="1"/>
</dbReference>
<comment type="similarity">
    <text evidence="1">Belongs to the VPS13 family.</text>
</comment>
<organism evidence="3 4">
    <name type="scientific">Hyaloscypha variabilis (strain UAMH 11265 / GT02V1 / F)</name>
    <name type="common">Meliniomyces variabilis</name>
    <dbReference type="NCBI Taxonomy" id="1149755"/>
    <lineage>
        <taxon>Eukaryota</taxon>
        <taxon>Fungi</taxon>
        <taxon>Dikarya</taxon>
        <taxon>Ascomycota</taxon>
        <taxon>Pezizomycotina</taxon>
        <taxon>Leotiomycetes</taxon>
        <taxon>Helotiales</taxon>
        <taxon>Hyaloscyphaceae</taxon>
        <taxon>Hyaloscypha</taxon>
        <taxon>Hyaloscypha variabilis</taxon>
    </lineage>
</organism>
<dbReference type="AlphaFoldDB" id="A0A2J6S896"/>
<gene>
    <name evidence="3" type="ORF">L207DRAFT_627741</name>
</gene>
<dbReference type="GO" id="GO:0006623">
    <property type="term" value="P:protein targeting to vacuole"/>
    <property type="evidence" value="ECO:0007669"/>
    <property type="project" value="TreeGrafter"/>
</dbReference>
<protein>
    <recommendedName>
        <fullName evidence="5">Glycosyltransferase family 1 protein</fullName>
    </recommendedName>
</protein>
<feature type="compositionally biased region" description="Basic and acidic residues" evidence="2">
    <location>
        <begin position="1"/>
        <end position="12"/>
    </location>
</feature>
<keyword evidence="4" id="KW-1185">Reference proteome</keyword>
<dbReference type="STRING" id="1149755.A0A2J6S896"/>
<feature type="region of interest" description="Disordered" evidence="2">
    <location>
        <begin position="64"/>
        <end position="90"/>
    </location>
</feature>
<sequence length="381" mass="41037">MLVEKTAPELEASHPAYSLSLRRTESGRNRHGFVAEEDFNDYSSDYSEAHQLDVKNLRTLEHLPEPDIAHPPSYEESETSPGIDENGTPHHITVRSLSISDPAALPKHPHVWQIKRTTVTLSALEATVLVKAGILDYKDLRLYKSTVDLHDQGPTDPLTGTVSAVFGSVGTICLRTADYPLVLSAICNPPAGSNANSEAVKFACDAEKGLTGVIGATLKAPVDVTYNMARGFHNLPKSYGDRMVRKLDPITGAGSGFKAAGKEFGLGLWDGVSGLVMQPVKGAQEAGVLGGIKGVGKGFAGMAFKPAAGSVGLVGYSGQGLYEQVQRARKHRSKKSIREAQIVEGQAQWEITSEEGKRRILQKAKEDLEEFDRVLGVVKLL</sequence>
<accession>A0A2J6S896</accession>
<reference evidence="3 4" key="1">
    <citation type="submission" date="2016-04" db="EMBL/GenBank/DDBJ databases">
        <title>A degradative enzymes factory behind the ericoid mycorrhizal symbiosis.</title>
        <authorList>
            <consortium name="DOE Joint Genome Institute"/>
            <person name="Martino E."/>
            <person name="Morin E."/>
            <person name="Grelet G."/>
            <person name="Kuo A."/>
            <person name="Kohler A."/>
            <person name="Daghino S."/>
            <person name="Barry K."/>
            <person name="Choi C."/>
            <person name="Cichocki N."/>
            <person name="Clum A."/>
            <person name="Copeland A."/>
            <person name="Hainaut M."/>
            <person name="Haridas S."/>
            <person name="Labutti K."/>
            <person name="Lindquist E."/>
            <person name="Lipzen A."/>
            <person name="Khouja H.-R."/>
            <person name="Murat C."/>
            <person name="Ohm R."/>
            <person name="Olson A."/>
            <person name="Spatafora J."/>
            <person name="Veneault-Fourrey C."/>
            <person name="Henrissat B."/>
            <person name="Grigoriev I."/>
            <person name="Martin F."/>
            <person name="Perotto S."/>
        </authorList>
    </citation>
    <scope>NUCLEOTIDE SEQUENCE [LARGE SCALE GENOMIC DNA]</scope>
    <source>
        <strain evidence="3 4">F</strain>
    </source>
</reference>